<accession>A0A4R8SC28</accession>
<reference evidence="3 4" key="1">
    <citation type="journal article" date="2019" name="Sci. Rep.">
        <title>Extended insight into the Mycobacterium chelonae-abscessus complex through whole genome sequencing of Mycobacterium salmoniphilum outbreak and Mycobacterium salmoniphilum-like strains.</title>
        <authorList>
            <person name="Behra P.R.K."/>
            <person name="Das S."/>
            <person name="Pettersson B.M.F."/>
            <person name="Shirreff L."/>
            <person name="DuCote T."/>
            <person name="Jacobsson K.G."/>
            <person name="Ennis D.G."/>
            <person name="Kirsebom L.A."/>
        </authorList>
    </citation>
    <scope>NUCLEOTIDE SEQUENCE [LARGE SCALE GENOMIC DNA]</scope>
    <source>
        <strain evidence="2 3">CCUG 60883</strain>
        <strain evidence="1 4">CCUG 60885</strain>
    </source>
</reference>
<dbReference type="EMBL" id="PECK01000008">
    <property type="protein sequence ID" value="TDZ92104.1"/>
    <property type="molecule type" value="Genomic_DNA"/>
</dbReference>
<dbReference type="EMBL" id="PECM01000005">
    <property type="protein sequence ID" value="TEA07334.1"/>
    <property type="molecule type" value="Genomic_DNA"/>
</dbReference>
<organism evidence="1 4">
    <name type="scientific">Mycobacteroides salmoniphilum</name>
    <dbReference type="NCBI Taxonomy" id="404941"/>
    <lineage>
        <taxon>Bacteria</taxon>
        <taxon>Bacillati</taxon>
        <taxon>Actinomycetota</taxon>
        <taxon>Actinomycetes</taxon>
        <taxon>Mycobacteriales</taxon>
        <taxon>Mycobacteriaceae</taxon>
        <taxon>Mycobacteroides</taxon>
    </lineage>
</organism>
<evidence type="ECO:0000313" key="2">
    <source>
        <dbReference type="EMBL" id="TEA07334.1"/>
    </source>
</evidence>
<evidence type="ECO:0000313" key="4">
    <source>
        <dbReference type="Proteomes" id="UP000295685"/>
    </source>
</evidence>
<dbReference type="Proteomes" id="UP000295685">
    <property type="component" value="Unassembled WGS sequence"/>
</dbReference>
<sequence>MSAPNWDNNQVLTWSGKWHIAITGGTEHFAHKDYMPTLCGVYGYKREHVPKYVARLQSIATGMKQAPLCKKCERSNVASQGDGQ</sequence>
<proteinExistence type="predicted"/>
<protein>
    <submittedName>
        <fullName evidence="1">Uncharacterized protein</fullName>
    </submittedName>
</protein>
<dbReference type="Proteomes" id="UP000294844">
    <property type="component" value="Unassembled WGS sequence"/>
</dbReference>
<comment type="caution">
    <text evidence="1">The sequence shown here is derived from an EMBL/GenBank/DDBJ whole genome shotgun (WGS) entry which is preliminary data.</text>
</comment>
<gene>
    <name evidence="2" type="ORF">CCUG60883_01367</name>
    <name evidence="1" type="ORF">CCUG60885_04218</name>
</gene>
<name>A0A4R8SC28_9MYCO</name>
<dbReference type="AlphaFoldDB" id="A0A4R8SC28"/>
<evidence type="ECO:0000313" key="1">
    <source>
        <dbReference type="EMBL" id="TDZ92104.1"/>
    </source>
</evidence>
<keyword evidence="3" id="KW-1185">Reference proteome</keyword>
<evidence type="ECO:0000313" key="3">
    <source>
        <dbReference type="Proteomes" id="UP000294844"/>
    </source>
</evidence>